<dbReference type="Pfam" id="PF03734">
    <property type="entry name" value="YkuD"/>
    <property type="match status" value="1"/>
</dbReference>
<dbReference type="PANTHER" id="PTHR30582:SF2">
    <property type="entry name" value="L,D-TRANSPEPTIDASE YCIB-RELATED"/>
    <property type="match status" value="1"/>
</dbReference>
<evidence type="ECO:0000256" key="1">
    <source>
        <dbReference type="ARBA" id="ARBA00004752"/>
    </source>
</evidence>
<dbReference type="GO" id="GO:0008360">
    <property type="term" value="P:regulation of cell shape"/>
    <property type="evidence" value="ECO:0007669"/>
    <property type="project" value="UniProtKB-UniRule"/>
</dbReference>
<dbReference type="GO" id="GO:0018104">
    <property type="term" value="P:peptidoglycan-protein cross-linking"/>
    <property type="evidence" value="ECO:0007669"/>
    <property type="project" value="TreeGrafter"/>
</dbReference>
<evidence type="ECO:0000256" key="3">
    <source>
        <dbReference type="ARBA" id="ARBA00022679"/>
    </source>
</evidence>
<dbReference type="InterPro" id="IPR016915">
    <property type="entry name" value="UCP029342"/>
</dbReference>
<keyword evidence="3" id="KW-0808">Transferase</keyword>
<organism evidence="10 11">
    <name type="scientific">Nitrobacter hamburgensis (strain DSM 10229 / NCIMB 13809 / X14)</name>
    <dbReference type="NCBI Taxonomy" id="323097"/>
    <lineage>
        <taxon>Bacteria</taxon>
        <taxon>Pseudomonadati</taxon>
        <taxon>Pseudomonadota</taxon>
        <taxon>Alphaproteobacteria</taxon>
        <taxon>Hyphomicrobiales</taxon>
        <taxon>Nitrobacteraceae</taxon>
        <taxon>Nitrobacter</taxon>
    </lineage>
</organism>
<protein>
    <submittedName>
        <fullName evidence="10">ErfK/YbiS/YcfS/YnhG</fullName>
    </submittedName>
</protein>
<evidence type="ECO:0000256" key="4">
    <source>
        <dbReference type="ARBA" id="ARBA00022960"/>
    </source>
</evidence>
<feature type="compositionally biased region" description="Polar residues" evidence="8">
    <location>
        <begin position="261"/>
        <end position="276"/>
    </location>
</feature>
<name>Q1QLJ4_NITHX</name>
<dbReference type="GO" id="GO:0071555">
    <property type="term" value="P:cell wall organization"/>
    <property type="evidence" value="ECO:0007669"/>
    <property type="project" value="UniProtKB-UniRule"/>
</dbReference>
<feature type="compositionally biased region" description="Basic residues" evidence="8">
    <location>
        <begin position="82"/>
        <end position="92"/>
    </location>
</feature>
<feature type="active site" description="Nucleophile" evidence="7">
    <location>
        <position position="193"/>
    </location>
</feature>
<evidence type="ECO:0000256" key="5">
    <source>
        <dbReference type="ARBA" id="ARBA00022984"/>
    </source>
</evidence>
<dbReference type="GO" id="GO:0016740">
    <property type="term" value="F:transferase activity"/>
    <property type="evidence" value="ECO:0007669"/>
    <property type="project" value="UniProtKB-KW"/>
</dbReference>
<dbReference type="STRING" id="323097.Nham_2106"/>
<feature type="compositionally biased region" description="Basic and acidic residues" evidence="8">
    <location>
        <begin position="304"/>
        <end position="315"/>
    </location>
</feature>
<accession>Q1QLJ4</accession>
<dbReference type="NCBIfam" id="NF004785">
    <property type="entry name" value="PRK06132.1-2"/>
    <property type="match status" value="1"/>
</dbReference>
<proteinExistence type="inferred from homology"/>
<dbReference type="InterPro" id="IPR050979">
    <property type="entry name" value="LD-transpeptidase"/>
</dbReference>
<feature type="region of interest" description="Disordered" evidence="8">
    <location>
        <begin position="73"/>
        <end position="98"/>
    </location>
</feature>
<dbReference type="CDD" id="cd16913">
    <property type="entry name" value="YkuD_like"/>
    <property type="match status" value="1"/>
</dbReference>
<feature type="domain" description="L,D-TPase catalytic" evidence="9">
    <location>
        <begin position="108"/>
        <end position="217"/>
    </location>
</feature>
<feature type="active site" description="Proton donor/acceptor" evidence="7">
    <location>
        <position position="180"/>
    </location>
</feature>
<keyword evidence="4 7" id="KW-0133">Cell shape</keyword>
<sequence length="503" mass="54339">MNEYWSSLPATWWRLLLAGKLFPAQAAAYLGPVRLRLGLVTAILIGLMSPAQSQIFWQNDYPDDYPEVYIEAPPPPPVTRPQPHRAKHHRHAKPESAAKVARKPQGPIIIAISIRRQTLKVYDANGLFAETPVSTGMRGHSTPMGVFSVIQKQKWHRSNIYSGAPMPYMQRITWSGIAMHAGVLPGYPASHGCIRMPMSFAVKMWRWTRIGARVIITPGEVTPAEFSHPLLTTHRPERAPVAAKVLTANADGAMAQRAVLSTATDSPVASEPQSATPEPAADPIKVDTDYKKDADVTAATGVKPEADAPRTEDKPQSAGSAAAAAVTATAHDQSQPSPASDVNAESVAISALKRSDRIAVFVSRKDSKIYVRQNFAPLFNAPVTITPSDRPLGTHVFTAEAGKDSKDDFRWSVVSLPAMAHRADRVHLRENQSHQRTAGVDAKPRPTPVPDSATDALDRISLPEDVMTKIADSLSTGDSIVVSDQGIAGGETGQGTDFIVKLQ</sequence>
<dbReference type="InterPro" id="IPR038063">
    <property type="entry name" value="Transpep_catalytic_dom"/>
</dbReference>
<feature type="region of interest" description="Disordered" evidence="8">
    <location>
        <begin position="261"/>
        <end position="341"/>
    </location>
</feature>
<dbReference type="SUPFAM" id="SSF141523">
    <property type="entry name" value="L,D-transpeptidase catalytic domain-like"/>
    <property type="match status" value="1"/>
</dbReference>
<dbReference type="EMBL" id="CP000319">
    <property type="protein sequence ID" value="ABE62903.1"/>
    <property type="molecule type" value="Genomic_DNA"/>
</dbReference>
<evidence type="ECO:0000313" key="10">
    <source>
        <dbReference type="EMBL" id="ABE62903.1"/>
    </source>
</evidence>
<dbReference type="HOGENOM" id="CLU_025126_0_0_5"/>
<dbReference type="Gene3D" id="2.40.440.10">
    <property type="entry name" value="L,D-transpeptidase catalytic domain-like"/>
    <property type="match status" value="1"/>
</dbReference>
<dbReference type="FunFam" id="2.40.440.10:FF:000006">
    <property type="entry name" value="L,D-transpeptidase catalytic domain"/>
    <property type="match status" value="1"/>
</dbReference>
<keyword evidence="6 7" id="KW-0961">Cell wall biogenesis/degradation</keyword>
<feature type="compositionally biased region" description="Basic and acidic residues" evidence="8">
    <location>
        <begin position="284"/>
        <end position="295"/>
    </location>
</feature>
<feature type="compositionally biased region" description="Polar residues" evidence="8">
    <location>
        <begin position="331"/>
        <end position="340"/>
    </location>
</feature>
<dbReference type="PANTHER" id="PTHR30582">
    <property type="entry name" value="L,D-TRANSPEPTIDASE"/>
    <property type="match status" value="1"/>
</dbReference>
<dbReference type="UniPathway" id="UPA00219"/>
<evidence type="ECO:0000256" key="8">
    <source>
        <dbReference type="SAM" id="MobiDB-lite"/>
    </source>
</evidence>
<dbReference type="InterPro" id="IPR005490">
    <property type="entry name" value="LD_TPept_cat_dom"/>
</dbReference>
<dbReference type="Proteomes" id="UP000001953">
    <property type="component" value="Chromosome"/>
</dbReference>
<keyword evidence="5 7" id="KW-0573">Peptidoglycan synthesis</keyword>
<evidence type="ECO:0000256" key="2">
    <source>
        <dbReference type="ARBA" id="ARBA00005992"/>
    </source>
</evidence>
<dbReference type="eggNOG" id="COG1376">
    <property type="taxonomic scope" value="Bacteria"/>
</dbReference>
<dbReference type="GO" id="GO:0005576">
    <property type="term" value="C:extracellular region"/>
    <property type="evidence" value="ECO:0007669"/>
    <property type="project" value="TreeGrafter"/>
</dbReference>
<evidence type="ECO:0000256" key="6">
    <source>
        <dbReference type="ARBA" id="ARBA00023316"/>
    </source>
</evidence>
<comment type="similarity">
    <text evidence="2">Belongs to the YkuD family.</text>
</comment>
<evidence type="ECO:0000259" key="9">
    <source>
        <dbReference type="PROSITE" id="PS52029"/>
    </source>
</evidence>
<evidence type="ECO:0000256" key="7">
    <source>
        <dbReference type="PROSITE-ProRule" id="PRU01373"/>
    </source>
</evidence>
<dbReference type="AlphaFoldDB" id="Q1QLJ4"/>
<dbReference type="OrthoDB" id="463216at2"/>
<keyword evidence="11" id="KW-1185">Reference proteome</keyword>
<gene>
    <name evidence="10" type="ordered locus">Nham_2106</name>
</gene>
<feature type="compositionally biased region" description="Low complexity" evidence="8">
    <location>
        <begin position="317"/>
        <end position="330"/>
    </location>
</feature>
<dbReference type="PIRSF" id="PIRSF029342">
    <property type="entry name" value="UCP029342_ErfK/YbiS/YcfS/YnhG"/>
    <property type="match status" value="1"/>
</dbReference>
<dbReference type="GO" id="GO:0071972">
    <property type="term" value="F:peptidoglycan L,D-transpeptidase activity"/>
    <property type="evidence" value="ECO:0007669"/>
    <property type="project" value="TreeGrafter"/>
</dbReference>
<dbReference type="PROSITE" id="PS52029">
    <property type="entry name" value="LD_TPASE"/>
    <property type="match status" value="1"/>
</dbReference>
<dbReference type="KEGG" id="nha:Nham_2106"/>
<feature type="region of interest" description="Disordered" evidence="8">
    <location>
        <begin position="427"/>
        <end position="455"/>
    </location>
</feature>
<evidence type="ECO:0000313" key="11">
    <source>
        <dbReference type="Proteomes" id="UP000001953"/>
    </source>
</evidence>
<reference evidence="10 11" key="1">
    <citation type="submission" date="2006-03" db="EMBL/GenBank/DDBJ databases">
        <title>Complete sequence of chromosome of Nitrobacter hamburgensis X14.</title>
        <authorList>
            <consortium name="US DOE Joint Genome Institute"/>
            <person name="Copeland A."/>
            <person name="Lucas S."/>
            <person name="Lapidus A."/>
            <person name="Barry K."/>
            <person name="Detter J.C."/>
            <person name="Glavina del Rio T."/>
            <person name="Hammon N."/>
            <person name="Israni S."/>
            <person name="Dalin E."/>
            <person name="Tice H."/>
            <person name="Pitluck S."/>
            <person name="Chain P."/>
            <person name="Malfatti S."/>
            <person name="Shin M."/>
            <person name="Vergez L."/>
            <person name="Schmutz J."/>
            <person name="Larimer F."/>
            <person name="Land M."/>
            <person name="Hauser L."/>
            <person name="Kyrpides N."/>
            <person name="Ivanova N."/>
            <person name="Ward B."/>
            <person name="Arp D."/>
            <person name="Klotz M."/>
            <person name="Stein L."/>
            <person name="O'Mullan G."/>
            <person name="Starkenburg S."/>
            <person name="Sayavedra L."/>
            <person name="Poret-Peterson A.T."/>
            <person name="Gentry M.E."/>
            <person name="Bruce D."/>
            <person name="Richardson P."/>
        </authorList>
    </citation>
    <scope>NUCLEOTIDE SEQUENCE [LARGE SCALE GENOMIC DNA]</scope>
    <source>
        <strain evidence="11">DSM 10229 / NCIMB 13809 / X14</strain>
    </source>
</reference>
<comment type="pathway">
    <text evidence="1 7">Cell wall biogenesis; peptidoglycan biosynthesis.</text>
</comment>